<name>A0A844GRT0_9CHRO</name>
<accession>A0A844GRT0</accession>
<proteinExistence type="predicted"/>
<dbReference type="RefSeq" id="WP_041922415.1">
    <property type="nucleotide sequence ID" value="NZ_WMIA01000002.1"/>
</dbReference>
<comment type="caution">
    <text evidence="1">The sequence shown here is derived from an EMBL/GenBank/DDBJ whole genome shotgun (WGS) entry which is preliminary data.</text>
</comment>
<sequence length="66" mass="7628">MLKAGMAVRIINPEYVRGFVGYLLMQESSSRWLVKVIIKETHLPKNSEMLVLSLEESDFEILHHSL</sequence>
<evidence type="ECO:0000313" key="2">
    <source>
        <dbReference type="Proteomes" id="UP000437131"/>
    </source>
</evidence>
<reference evidence="1 2" key="1">
    <citation type="submission" date="2019-11" db="EMBL/GenBank/DDBJ databases">
        <title>Isolation of a new High Light Tolerant Cyanobacteria.</title>
        <authorList>
            <person name="Dobson Z."/>
            <person name="Vaughn N."/>
            <person name="Vaughn M."/>
            <person name="Fromme P."/>
            <person name="Mazor Y."/>
        </authorList>
    </citation>
    <scope>NUCLEOTIDE SEQUENCE [LARGE SCALE GENOMIC DNA]</scope>
    <source>
        <strain evidence="1 2">0216</strain>
    </source>
</reference>
<gene>
    <name evidence="1" type="ORF">GGC33_02405</name>
</gene>
<dbReference type="Proteomes" id="UP000437131">
    <property type="component" value="Unassembled WGS sequence"/>
</dbReference>
<organism evidence="1 2">
    <name type="scientific">Cyanobacterium aponinum 0216</name>
    <dbReference type="NCBI Taxonomy" id="2676140"/>
    <lineage>
        <taxon>Bacteria</taxon>
        <taxon>Bacillati</taxon>
        <taxon>Cyanobacteriota</taxon>
        <taxon>Cyanophyceae</taxon>
        <taxon>Oscillatoriophycideae</taxon>
        <taxon>Chroococcales</taxon>
        <taxon>Geminocystaceae</taxon>
        <taxon>Cyanobacterium</taxon>
    </lineage>
</organism>
<evidence type="ECO:0000313" key="1">
    <source>
        <dbReference type="EMBL" id="MTF37781.1"/>
    </source>
</evidence>
<protein>
    <submittedName>
        <fullName evidence="1">Uncharacterized protein</fullName>
    </submittedName>
</protein>
<dbReference type="EMBL" id="WMIA01000002">
    <property type="protein sequence ID" value="MTF37781.1"/>
    <property type="molecule type" value="Genomic_DNA"/>
</dbReference>
<dbReference type="AlphaFoldDB" id="A0A844GRT0"/>